<feature type="signal peptide" evidence="1">
    <location>
        <begin position="1"/>
        <end position="22"/>
    </location>
</feature>
<evidence type="ECO:0000256" key="1">
    <source>
        <dbReference type="SAM" id="SignalP"/>
    </source>
</evidence>
<sequence length="87" mass="9553">MRNRVTLLFLVAALTAFGSAISGVPARAEKVVDPSTVAPEFREAAEKRRAEQVKLIECNNAAKVAKIQKRELPQFVAECFDKPADKP</sequence>
<feature type="chain" id="PRO_5028847416" description="PsiF repeat-containing protein" evidence="1">
    <location>
        <begin position="23"/>
        <end position="87"/>
    </location>
</feature>
<evidence type="ECO:0000313" key="3">
    <source>
        <dbReference type="Proteomes" id="UP000480266"/>
    </source>
</evidence>
<protein>
    <recommendedName>
        <fullName evidence="4">PsiF repeat-containing protein</fullName>
    </recommendedName>
</protein>
<evidence type="ECO:0000313" key="2">
    <source>
        <dbReference type="EMBL" id="NGX95025.1"/>
    </source>
</evidence>
<evidence type="ECO:0008006" key="4">
    <source>
        <dbReference type="Google" id="ProtNLM"/>
    </source>
</evidence>
<dbReference type="AlphaFoldDB" id="A0A7C9RDU5"/>
<reference evidence="2" key="1">
    <citation type="submission" date="2020-02" db="EMBL/GenBank/DDBJ databases">
        <title>Draft genome sequence of Candidatus Afipia apatlaquensis IBT-C3, a potential strain for decolorization of textile dyes.</title>
        <authorList>
            <person name="Sanchez-Reyes A."/>
            <person name="Breton-Deval L."/>
            <person name="Mangelson H."/>
            <person name="Sanchez-Flores A."/>
        </authorList>
    </citation>
    <scope>NUCLEOTIDE SEQUENCE [LARGE SCALE GENOMIC DNA]</scope>
    <source>
        <strain evidence="2">IBT-C3</strain>
    </source>
</reference>
<dbReference type="EMBL" id="JAAMRR010000373">
    <property type="protein sequence ID" value="NGX95025.1"/>
    <property type="molecule type" value="Genomic_DNA"/>
</dbReference>
<dbReference type="Proteomes" id="UP000480266">
    <property type="component" value="Unassembled WGS sequence"/>
</dbReference>
<proteinExistence type="predicted"/>
<keyword evidence="1" id="KW-0732">Signal</keyword>
<gene>
    <name evidence="2" type="ORF">G4V63_07250</name>
</gene>
<name>A0A7C9RDU5_9BRAD</name>
<keyword evidence="3" id="KW-1185">Reference proteome</keyword>
<organism evidence="2 3">
    <name type="scientific">Candidatus Afipia apatlaquensis</name>
    <dbReference type="NCBI Taxonomy" id="2712852"/>
    <lineage>
        <taxon>Bacteria</taxon>
        <taxon>Pseudomonadati</taxon>
        <taxon>Pseudomonadota</taxon>
        <taxon>Alphaproteobacteria</taxon>
        <taxon>Hyphomicrobiales</taxon>
        <taxon>Nitrobacteraceae</taxon>
        <taxon>Afipia</taxon>
    </lineage>
</organism>
<comment type="caution">
    <text evidence="2">The sequence shown here is derived from an EMBL/GenBank/DDBJ whole genome shotgun (WGS) entry which is preliminary data.</text>
</comment>
<accession>A0A7C9RDU5</accession>